<gene>
    <name evidence="1" type="ORF">GCM10023331_27890</name>
</gene>
<protein>
    <submittedName>
        <fullName evidence="1">Protein-tyrosine-phosphatase</fullName>
    </submittedName>
</protein>
<dbReference type="PANTHER" id="PTHR43428:SF1">
    <property type="entry name" value="ARSENATE REDUCTASE"/>
    <property type="match status" value="1"/>
</dbReference>
<reference evidence="2" key="1">
    <citation type="journal article" date="2019" name="Int. J. Syst. Evol. Microbiol.">
        <title>The Global Catalogue of Microorganisms (GCM) 10K type strain sequencing project: providing services to taxonomists for standard genome sequencing and annotation.</title>
        <authorList>
            <consortium name="The Broad Institute Genomics Platform"/>
            <consortium name="The Broad Institute Genome Sequencing Center for Infectious Disease"/>
            <person name="Wu L."/>
            <person name="Ma J."/>
        </authorList>
    </citation>
    <scope>NUCLEOTIDE SEQUENCE [LARGE SCALE GENOMIC DNA]</scope>
    <source>
        <strain evidence="2">JCM 18326</strain>
    </source>
</reference>
<accession>A0ABP9DFN6</accession>
<dbReference type="Proteomes" id="UP001500298">
    <property type="component" value="Unassembled WGS sequence"/>
</dbReference>
<dbReference type="PANTHER" id="PTHR43428">
    <property type="entry name" value="ARSENATE REDUCTASE"/>
    <property type="match status" value="1"/>
</dbReference>
<proteinExistence type="predicted"/>
<dbReference type="InterPro" id="IPR036196">
    <property type="entry name" value="Ptyr_pPase_sf"/>
</dbReference>
<sequence length="203" mass="22395">MKNQVLSAYIQKAIDGFDQIPAERLPYLQAITEFVQEKINAKETINLTLICTHNSRRSHLSQVWTQVAAYYYGIKDVFAYSGGTEATALFPSAAQALTNAGLDIATLAEGGNPIYSIKYEAEQPAIIGFSKKFDHPFNPSTGYAAVMTCNHADANCPIIPGAKRLSLPFEDPKAFDGTDEQQAKYDERCLQIATELLYVFSKV</sequence>
<keyword evidence="2" id="KW-1185">Reference proteome</keyword>
<comment type="caution">
    <text evidence="1">The sequence shown here is derived from an EMBL/GenBank/DDBJ whole genome shotgun (WGS) entry which is preliminary data.</text>
</comment>
<dbReference type="EMBL" id="BAABJX010000042">
    <property type="protein sequence ID" value="GAA4841264.1"/>
    <property type="molecule type" value="Genomic_DNA"/>
</dbReference>
<dbReference type="Gene3D" id="3.40.50.2300">
    <property type="match status" value="1"/>
</dbReference>
<evidence type="ECO:0000313" key="2">
    <source>
        <dbReference type="Proteomes" id="UP001500298"/>
    </source>
</evidence>
<dbReference type="SUPFAM" id="SSF52788">
    <property type="entry name" value="Phosphotyrosine protein phosphatases I"/>
    <property type="match status" value="1"/>
</dbReference>
<evidence type="ECO:0000313" key="1">
    <source>
        <dbReference type="EMBL" id="GAA4841264.1"/>
    </source>
</evidence>
<dbReference type="RefSeq" id="WP_345372813.1">
    <property type="nucleotide sequence ID" value="NZ_BAABJX010000042.1"/>
</dbReference>
<organism evidence="1 2">
    <name type="scientific">Algivirga pacifica</name>
    <dbReference type="NCBI Taxonomy" id="1162670"/>
    <lineage>
        <taxon>Bacteria</taxon>
        <taxon>Pseudomonadati</taxon>
        <taxon>Bacteroidota</taxon>
        <taxon>Cytophagia</taxon>
        <taxon>Cytophagales</taxon>
        <taxon>Flammeovirgaceae</taxon>
        <taxon>Algivirga</taxon>
    </lineage>
</organism>
<name>A0ABP9DFN6_9BACT</name>